<name>A0ABR4PLW8_9HELO</name>
<dbReference type="EMBL" id="JBFCZG010000003">
    <property type="protein sequence ID" value="KAL3424338.1"/>
    <property type="molecule type" value="Genomic_DNA"/>
</dbReference>
<gene>
    <name evidence="2" type="ORF">PVAG01_03619</name>
</gene>
<comment type="caution">
    <text evidence="2">The sequence shown here is derived from an EMBL/GenBank/DDBJ whole genome shotgun (WGS) entry which is preliminary data.</text>
</comment>
<organism evidence="2 3">
    <name type="scientific">Phlyctema vagabunda</name>
    <dbReference type="NCBI Taxonomy" id="108571"/>
    <lineage>
        <taxon>Eukaryota</taxon>
        <taxon>Fungi</taxon>
        <taxon>Dikarya</taxon>
        <taxon>Ascomycota</taxon>
        <taxon>Pezizomycotina</taxon>
        <taxon>Leotiomycetes</taxon>
        <taxon>Helotiales</taxon>
        <taxon>Dermateaceae</taxon>
        <taxon>Phlyctema</taxon>
    </lineage>
</organism>
<reference evidence="2 3" key="1">
    <citation type="submission" date="2024-06" db="EMBL/GenBank/DDBJ databases">
        <title>Complete genome of Phlyctema vagabunda strain 19-DSS-EL-015.</title>
        <authorList>
            <person name="Fiorenzani C."/>
        </authorList>
    </citation>
    <scope>NUCLEOTIDE SEQUENCE [LARGE SCALE GENOMIC DNA]</scope>
    <source>
        <strain evidence="2 3">19-DSS-EL-015</strain>
    </source>
</reference>
<keyword evidence="3" id="KW-1185">Reference proteome</keyword>
<protein>
    <submittedName>
        <fullName evidence="2">Uncharacterized protein</fullName>
    </submittedName>
</protein>
<feature type="region of interest" description="Disordered" evidence="1">
    <location>
        <begin position="1"/>
        <end position="34"/>
    </location>
</feature>
<evidence type="ECO:0000313" key="2">
    <source>
        <dbReference type="EMBL" id="KAL3424338.1"/>
    </source>
</evidence>
<sequence length="267" mass="30522">MARQAEARRASPRIRARDAPRESTLKSPGATRHVGFATPIMGQRKIRKVSASALFRKEPAKKKAVVTPREKTPEDETWLLEIQEGLVHAHDHIESYTKQSLDQIRQTYEAKLNETHLSTAPLLDFVAKNYSELNLPLAQEKVQTTFKNQSGDKVPKIEEIGVRVNAFKKLVDREINKLNEYWKQWDEVQRQFHELGGSILVEKELTAGLSTEPKPVDASFNHAMELIDTEHETNVQETLEDIKALGLNMVDKLKKSEMVRFSVVFRN</sequence>
<proteinExistence type="predicted"/>
<evidence type="ECO:0000256" key="1">
    <source>
        <dbReference type="SAM" id="MobiDB-lite"/>
    </source>
</evidence>
<feature type="compositionally biased region" description="Basic and acidic residues" evidence="1">
    <location>
        <begin position="1"/>
        <end position="24"/>
    </location>
</feature>
<accession>A0ABR4PLW8</accession>
<evidence type="ECO:0000313" key="3">
    <source>
        <dbReference type="Proteomes" id="UP001629113"/>
    </source>
</evidence>
<dbReference type="Proteomes" id="UP001629113">
    <property type="component" value="Unassembled WGS sequence"/>
</dbReference>